<feature type="chain" id="PRO_5039181490" description="Alpha-amylase" evidence="2">
    <location>
        <begin position="36"/>
        <end position="456"/>
    </location>
</feature>
<dbReference type="SUPFAM" id="SSF49452">
    <property type="entry name" value="Starch-binding domain-like"/>
    <property type="match status" value="1"/>
</dbReference>
<comment type="caution">
    <text evidence="3">The sequence shown here is derived from an EMBL/GenBank/DDBJ whole genome shotgun (WGS) entry which is preliminary data.</text>
</comment>
<dbReference type="InterPro" id="IPR013784">
    <property type="entry name" value="Carb-bd-like_fold"/>
</dbReference>
<name>A0A7Y9EYK2_9ACTN</name>
<reference evidence="3 4" key="1">
    <citation type="submission" date="2020-07" db="EMBL/GenBank/DDBJ databases">
        <title>Sequencing the genomes of 1000 actinobacteria strains.</title>
        <authorList>
            <person name="Klenk H.-P."/>
        </authorList>
    </citation>
    <scope>NUCLEOTIDE SEQUENCE [LARGE SCALE GENOMIC DNA]</scope>
    <source>
        <strain evidence="3 4">DSM 18965</strain>
    </source>
</reference>
<evidence type="ECO:0008006" key="5">
    <source>
        <dbReference type="Google" id="ProtNLM"/>
    </source>
</evidence>
<dbReference type="AlphaFoldDB" id="A0A7Y9EYK2"/>
<gene>
    <name evidence="3" type="ORF">BKA08_000590</name>
</gene>
<dbReference type="EMBL" id="JACCBE010000001">
    <property type="protein sequence ID" value="NYD56352.1"/>
    <property type="molecule type" value="Genomic_DNA"/>
</dbReference>
<dbReference type="Gene3D" id="2.60.40.1120">
    <property type="entry name" value="Carboxypeptidase-like, regulatory domain"/>
    <property type="match status" value="1"/>
</dbReference>
<feature type="region of interest" description="Disordered" evidence="1">
    <location>
        <begin position="34"/>
        <end position="71"/>
    </location>
</feature>
<sequence length="456" mass="48364">MAPLQRPPQRPLLVAVVAALVVPLLLGAGAAPAVATDPDPTMQPGVAAQERQARQEARQSPTTAERTTKVRGSIKAADKGVKYRVRWFTKDWTYIDERKVTGGIYSLSLQPGTYYLQFVDLRPAYNVTKYAPTDIKVKVGDTSVQKNVRMKRGAAITGTVRAGGRVAGGAEVVAANAAEQSYRVTANKRGQFALGGLPAGSYSVFTYDRKKAYVGRSTYLAGMKLGQVRNTPISLGTRAGRLLVDLRTRDGKVKEKVFVTAVSKATGQFWTVKARGGEAIFSGLFPGKYRMVAPGVGSFLPQSGAIKGAMVRSGKDDLASTFTWTKRGATISGAVVDEEHPDAPMEDVEVLAFDQSGARLGSATTGADGLFTITGAITTQQGVTVKIQPGGANPPYLQGTYYCKYGTASQGGVSVRTGEDTVLGILALPQLPTAQQDNRSNCGPDATAPRQADARR</sequence>
<evidence type="ECO:0000313" key="3">
    <source>
        <dbReference type="EMBL" id="NYD56352.1"/>
    </source>
</evidence>
<dbReference type="Proteomes" id="UP000516957">
    <property type="component" value="Unassembled WGS sequence"/>
</dbReference>
<proteinExistence type="predicted"/>
<accession>A0A7Y9EYK2</accession>
<evidence type="ECO:0000313" key="4">
    <source>
        <dbReference type="Proteomes" id="UP000516957"/>
    </source>
</evidence>
<keyword evidence="2" id="KW-0732">Signal</keyword>
<protein>
    <recommendedName>
        <fullName evidence="5">Alpha-amylase</fullName>
    </recommendedName>
</protein>
<organism evidence="3 4">
    <name type="scientific">Nocardioides marinisabuli</name>
    <dbReference type="NCBI Taxonomy" id="419476"/>
    <lineage>
        <taxon>Bacteria</taxon>
        <taxon>Bacillati</taxon>
        <taxon>Actinomycetota</taxon>
        <taxon>Actinomycetes</taxon>
        <taxon>Propionibacteriales</taxon>
        <taxon>Nocardioidaceae</taxon>
        <taxon>Nocardioides</taxon>
    </lineage>
</organism>
<dbReference type="GO" id="GO:0030246">
    <property type="term" value="F:carbohydrate binding"/>
    <property type="evidence" value="ECO:0007669"/>
    <property type="project" value="InterPro"/>
</dbReference>
<feature type="region of interest" description="Disordered" evidence="1">
    <location>
        <begin position="434"/>
        <end position="456"/>
    </location>
</feature>
<evidence type="ECO:0000256" key="2">
    <source>
        <dbReference type="SAM" id="SignalP"/>
    </source>
</evidence>
<dbReference type="RefSeq" id="WP_179614266.1">
    <property type="nucleotide sequence ID" value="NZ_CP059163.1"/>
</dbReference>
<feature type="signal peptide" evidence="2">
    <location>
        <begin position="1"/>
        <end position="35"/>
    </location>
</feature>
<evidence type="ECO:0000256" key="1">
    <source>
        <dbReference type="SAM" id="MobiDB-lite"/>
    </source>
</evidence>
<keyword evidence="4" id="KW-1185">Reference proteome</keyword>